<evidence type="ECO:0000259" key="7">
    <source>
        <dbReference type="Pfam" id="PF25789"/>
    </source>
</evidence>
<feature type="region of interest" description="Disordered" evidence="5">
    <location>
        <begin position="317"/>
        <end position="359"/>
    </location>
</feature>
<dbReference type="Proteomes" id="UP000095282">
    <property type="component" value="Unplaced"/>
</dbReference>
<evidence type="ECO:0000313" key="8">
    <source>
        <dbReference type="Proteomes" id="UP000095282"/>
    </source>
</evidence>
<feature type="domain" description="NAA35-like N-terminal" evidence="6">
    <location>
        <begin position="50"/>
        <end position="135"/>
    </location>
</feature>
<feature type="compositionally biased region" description="Polar residues" evidence="5">
    <location>
        <begin position="906"/>
        <end position="924"/>
    </location>
</feature>
<feature type="compositionally biased region" description="Basic residues" evidence="5">
    <location>
        <begin position="986"/>
        <end position="997"/>
    </location>
</feature>
<evidence type="ECO:0000313" key="9">
    <source>
        <dbReference type="WBParaSite" id="Csp11.Scaffold629.g14813.t1"/>
    </source>
</evidence>
<dbReference type="InterPro" id="IPR057983">
    <property type="entry name" value="NAA35-like_N"/>
</dbReference>
<dbReference type="Pfam" id="PF25789">
    <property type="entry name" value="TPR_NAA35"/>
    <property type="match status" value="1"/>
</dbReference>
<dbReference type="PANTHER" id="PTHR21373">
    <property type="entry name" value="GLUCOSE REPRESSIBLE PROTEIN MAK10"/>
    <property type="match status" value="1"/>
</dbReference>
<evidence type="ECO:0000259" key="6">
    <source>
        <dbReference type="Pfam" id="PF04112"/>
    </source>
</evidence>
<reference evidence="9" key="1">
    <citation type="submission" date="2016-11" db="UniProtKB">
        <authorList>
            <consortium name="WormBaseParasite"/>
        </authorList>
    </citation>
    <scope>IDENTIFICATION</scope>
</reference>
<feature type="region of interest" description="Disordered" evidence="5">
    <location>
        <begin position="854"/>
        <end position="1003"/>
    </location>
</feature>
<feature type="compositionally biased region" description="Low complexity" evidence="5">
    <location>
        <begin position="858"/>
        <end position="896"/>
    </location>
</feature>
<evidence type="ECO:0000256" key="4">
    <source>
        <dbReference type="ARBA" id="ARBA00030494"/>
    </source>
</evidence>
<evidence type="ECO:0000256" key="2">
    <source>
        <dbReference type="ARBA" id="ARBA00006289"/>
    </source>
</evidence>
<feature type="compositionally biased region" description="Acidic residues" evidence="5">
    <location>
        <begin position="341"/>
        <end position="359"/>
    </location>
</feature>
<feature type="compositionally biased region" description="Low complexity" evidence="5">
    <location>
        <begin position="930"/>
        <end position="942"/>
    </location>
</feature>
<comment type="similarity">
    <text evidence="2">Belongs to the MAK10 family.</text>
</comment>
<sequence length="1003" mass="112677">MTDEMEAANEKEDVTNQANNQIPITAVGCSTDENDISKQFFELCQGLTSGELVTSSNFKMSEAMSAIELMEPKMDVGVGSRHIKTLDNAINMGLYADDYPMQLAVLDATLAMMVGWIDGSSLGSTVWTNIMLANVKNLRHPIFHPFCAGVNLLVRNIHALVNTVGNLEELPEDFNPQALFMTTKWASRGEIVAMIRDQIAVLSQIGKTWTACPRASQICTAITCRLEFVVLLLEIMGVLVPPEIENPHYDQRLGHMVLQNDHAVVNGFQDEVQPEERVDEDKEELKNNDLAKEVVQNMVEQFVGKVAEEGVKKGVEAAAKGNNGGPPSPASAPESPAEDPKQEDEEETEDSETVESDLDDYQFKPNFELAQILVQRMIVVAKCIKDTVILGRKSPDNVDGDYSWLTPFEPKACIRLTPACFPRSVKIPTRQEAADWWYDCSLRIENLVQVCPRSVKDLNTLFYFAKSFTLDADVFTRSLLQVCMFPTDSHLCGHDERTVADPIEVTLINCYSPQVLRQDSPAFKDPECRILYNTFLQQMTKLAITIYSSFGCNLSRQRDRLETALEDLATCQYHAIELDDRIDLVMIDSGQIGRREENMSFQSVVTFVFNNLLATSHHYFELGFRMDLYVPYEFTYIFWFLGDLEARWQMTTMERSREIQLNFYRQSPFFRAADETMTKQRHIYEQEMICRMESHKFNVLNQMSMIWMSEGMIKLTVALIRMKVFRMPDGGDEAERLRFERRFEPYQCLGSPLNVTYEEFKQRSGVDDMYKQPLIDLIDRAAQNFEEGFVRLQKLDNSKEQNQDTNHIIAIAKANSFACKILKSIDVKEKRIEWSFQKDFPIFPVLTIKSIAPPAPKPKAVAPLAEPESDSTTTSPSAKKTEPVSPSVKPTSSPAKPVTPKPDSPSVKSASTPSKPVTPNTKQAPSKPVTPNAKSASSTPSKPESPPNSKPASTPSKPPSEPATPPVKPAETPSVTSTPSQPASSKKGKIRTKRRSRSFPNQI</sequence>
<organism evidence="8 9">
    <name type="scientific">Caenorhabditis tropicalis</name>
    <dbReference type="NCBI Taxonomy" id="1561998"/>
    <lineage>
        <taxon>Eukaryota</taxon>
        <taxon>Metazoa</taxon>
        <taxon>Ecdysozoa</taxon>
        <taxon>Nematoda</taxon>
        <taxon>Chromadorea</taxon>
        <taxon>Rhabditida</taxon>
        <taxon>Rhabditina</taxon>
        <taxon>Rhabditomorpha</taxon>
        <taxon>Rhabditoidea</taxon>
        <taxon>Rhabditidae</taxon>
        <taxon>Peloderinae</taxon>
        <taxon>Caenorhabditis</taxon>
    </lineage>
</organism>
<dbReference type="GO" id="GO:0031417">
    <property type="term" value="C:NatC complex"/>
    <property type="evidence" value="ECO:0007669"/>
    <property type="project" value="InterPro"/>
</dbReference>
<proteinExistence type="inferred from homology"/>
<feature type="compositionally biased region" description="Pro residues" evidence="5">
    <location>
        <begin position="956"/>
        <end position="968"/>
    </location>
</feature>
<dbReference type="STRING" id="1561998.A0A1I7U4P2"/>
<dbReference type="InterPro" id="IPR057982">
    <property type="entry name" value="TPR_NAA35"/>
</dbReference>
<comment type="subcellular location">
    <subcellularLocation>
        <location evidence="1">Cytoplasm</location>
    </subcellularLocation>
</comment>
<evidence type="ECO:0000256" key="1">
    <source>
        <dbReference type="ARBA" id="ARBA00004496"/>
    </source>
</evidence>
<protein>
    <recommendedName>
        <fullName evidence="4">Protein MAK10 homolog</fullName>
    </recommendedName>
</protein>
<feature type="compositionally biased region" description="Polar residues" evidence="5">
    <location>
        <begin position="973"/>
        <end position="984"/>
    </location>
</feature>
<dbReference type="PANTHER" id="PTHR21373:SF0">
    <property type="entry name" value="N-ALPHA-ACETYLTRANSFERASE 35, NATC AUXILIARY SUBUNIT"/>
    <property type="match status" value="1"/>
</dbReference>
<name>A0A1I7U4P2_9PELO</name>
<dbReference type="AlphaFoldDB" id="A0A1I7U4P2"/>
<feature type="domain" description="NAA35-like TPR repeats" evidence="7">
    <location>
        <begin position="458"/>
        <end position="845"/>
    </location>
</feature>
<dbReference type="Pfam" id="PF04112">
    <property type="entry name" value="Mak10"/>
    <property type="match status" value="1"/>
</dbReference>
<dbReference type="InterPro" id="IPR007244">
    <property type="entry name" value="Naa35_N"/>
</dbReference>
<keyword evidence="3" id="KW-0963">Cytoplasm</keyword>
<evidence type="ECO:0000256" key="5">
    <source>
        <dbReference type="SAM" id="MobiDB-lite"/>
    </source>
</evidence>
<dbReference type="eggNOG" id="KOG2343">
    <property type="taxonomic scope" value="Eukaryota"/>
</dbReference>
<evidence type="ECO:0000256" key="3">
    <source>
        <dbReference type="ARBA" id="ARBA00022490"/>
    </source>
</evidence>
<accession>A0A1I7U4P2</accession>
<dbReference type="WBParaSite" id="Csp11.Scaffold629.g14813.t1">
    <property type="protein sequence ID" value="Csp11.Scaffold629.g14813.t1"/>
    <property type="gene ID" value="Csp11.Scaffold629.g14813"/>
</dbReference>
<keyword evidence="8" id="KW-1185">Reference proteome</keyword>